<proteinExistence type="predicted"/>
<dbReference type="InterPro" id="IPR029261">
    <property type="entry name" value="Transposase_Znf"/>
</dbReference>
<comment type="caution">
    <text evidence="3">The sequence shown here is derived from an EMBL/GenBank/DDBJ whole genome shotgun (WGS) entry which is preliminary data.</text>
</comment>
<evidence type="ECO:0000313" key="4">
    <source>
        <dbReference type="Proteomes" id="UP000077519"/>
    </source>
</evidence>
<evidence type="ECO:0000259" key="2">
    <source>
        <dbReference type="Pfam" id="PF14690"/>
    </source>
</evidence>
<reference evidence="3 4" key="1">
    <citation type="submission" date="2016-03" db="EMBL/GenBank/DDBJ databases">
        <title>Genome sequence of Rhodococcus kyotonensis KB10.</title>
        <authorList>
            <person name="Jeong H."/>
            <person name="Hong C.E."/>
            <person name="Jo S.H."/>
            <person name="Park J.M."/>
        </authorList>
    </citation>
    <scope>NUCLEOTIDE SEQUENCE [LARGE SCALE GENOMIC DNA]</scope>
    <source>
        <strain evidence="3 4">KB10</strain>
    </source>
</reference>
<dbReference type="Pfam" id="PF14690">
    <property type="entry name" value="Zn_ribbon_ISL3"/>
    <property type="match status" value="1"/>
</dbReference>
<feature type="domain" description="Transposase IS204/IS1001/IS1096/IS1165 zinc-finger" evidence="2">
    <location>
        <begin position="43"/>
        <end position="85"/>
    </location>
</feature>
<dbReference type="EMBL" id="LVHI01000022">
    <property type="protein sequence ID" value="OAK53023.1"/>
    <property type="molecule type" value="Genomic_DNA"/>
</dbReference>
<gene>
    <name evidence="3" type="ORF">A3K89_24475</name>
</gene>
<name>A0A177YBX1_9NOCA</name>
<dbReference type="Proteomes" id="UP000077519">
    <property type="component" value="Unassembled WGS sequence"/>
</dbReference>
<feature type="region of interest" description="Disordered" evidence="1">
    <location>
        <begin position="176"/>
        <end position="221"/>
    </location>
</feature>
<accession>A0A177YBX1</accession>
<evidence type="ECO:0000256" key="1">
    <source>
        <dbReference type="SAM" id="MobiDB-lite"/>
    </source>
</evidence>
<keyword evidence="4" id="KW-1185">Reference proteome</keyword>
<organism evidence="3 4">
    <name type="scientific">Rhodococcoides kyotonense</name>
    <dbReference type="NCBI Taxonomy" id="398843"/>
    <lineage>
        <taxon>Bacteria</taxon>
        <taxon>Bacillati</taxon>
        <taxon>Actinomycetota</taxon>
        <taxon>Actinomycetes</taxon>
        <taxon>Mycobacteriales</taxon>
        <taxon>Nocardiaceae</taxon>
        <taxon>Rhodococcoides</taxon>
    </lineage>
</organism>
<dbReference type="AlphaFoldDB" id="A0A177YBX1"/>
<dbReference type="RefSeq" id="WP_068427675.1">
    <property type="nucleotide sequence ID" value="NZ_LVHI01000022.1"/>
</dbReference>
<evidence type="ECO:0000313" key="3">
    <source>
        <dbReference type="EMBL" id="OAK53023.1"/>
    </source>
</evidence>
<protein>
    <recommendedName>
        <fullName evidence="2">Transposase IS204/IS1001/IS1096/IS1165 zinc-finger domain-containing protein</fullName>
    </recommendedName>
</protein>
<sequence>MNATASLLADTICRTVELGVTITDAAVADELTHLFCAPVTLDPVCAECGMAGRLRDHVERKVTDLPIVGQPTGLHVRVPRFICDNTECASRIFQQRMPALAEPRAKTTRRCSRWILQRLAIDRSSVSAVAKALGLGWDLVNNPAVSEVRTMVYEQPGHLDGVRVLGVDEHKWKHVRGDGSSSFARRARRPHPGDGRHRPVPPAGHGPGAFGEGARRLARRP</sequence>